<gene>
    <name evidence="12" type="ORF">EJB05_30770</name>
</gene>
<comment type="subunit">
    <text evidence="8">Component of the NDC80 complex.</text>
</comment>
<dbReference type="PANTHER" id="PTHR46681">
    <property type="entry name" value="KINETOCHORE PROTEIN NDC80 HOMOLOG"/>
    <property type="match status" value="1"/>
</dbReference>
<accession>A0A5J9UDE7</accession>
<dbReference type="InterPro" id="IPR055260">
    <property type="entry name" value="Ndc80_CH"/>
</dbReference>
<protein>
    <recommendedName>
        <fullName evidence="8">Kinetochore protein NDC80</fullName>
    </recommendedName>
</protein>
<feature type="compositionally biased region" description="Gly residues" evidence="10">
    <location>
        <begin position="1"/>
        <end position="11"/>
    </location>
</feature>
<evidence type="ECO:0000313" key="12">
    <source>
        <dbReference type="EMBL" id="TVU21148.1"/>
    </source>
</evidence>
<keyword evidence="2 8" id="KW-0158">Chromosome</keyword>
<keyword evidence="4 8" id="KW-0498">Mitosis</keyword>
<evidence type="ECO:0000256" key="9">
    <source>
        <dbReference type="SAM" id="Coils"/>
    </source>
</evidence>
<evidence type="ECO:0000256" key="10">
    <source>
        <dbReference type="SAM" id="MobiDB-lite"/>
    </source>
</evidence>
<reference evidence="12 13" key="1">
    <citation type="journal article" date="2019" name="Sci. Rep.">
        <title>A high-quality genome of Eragrostis curvula grass provides insights into Poaceae evolution and supports new strategies to enhance forage quality.</title>
        <authorList>
            <person name="Carballo J."/>
            <person name="Santos B.A.C.M."/>
            <person name="Zappacosta D."/>
            <person name="Garbus I."/>
            <person name="Selva J.P."/>
            <person name="Gallo C.A."/>
            <person name="Diaz A."/>
            <person name="Albertini E."/>
            <person name="Caccamo M."/>
            <person name="Echenique V."/>
        </authorList>
    </citation>
    <scope>NUCLEOTIDE SEQUENCE [LARGE SCALE GENOMIC DNA]</scope>
    <source>
        <strain evidence="13">cv. Victoria</strain>
        <tissue evidence="12">Leaf</tissue>
    </source>
</reference>
<evidence type="ECO:0000256" key="7">
    <source>
        <dbReference type="ARBA" id="ARBA00023328"/>
    </source>
</evidence>
<keyword evidence="5 9" id="KW-0175">Coiled coil</keyword>
<evidence type="ECO:0000313" key="13">
    <source>
        <dbReference type="Proteomes" id="UP000324897"/>
    </source>
</evidence>
<sequence>MRRGGGGGGGRRLPKSSLAPSSAAEATPALDPICRNLDFAFNRRDSDANSICSNRPPSSVGVGATPAAAVPNFSDRATQAAALREVNAFLAPAVTLRPPLPAARDILAAFRHLLERLDYPLQEKEVSFEEDLLFVLRMLSCPFKLTRSALKAPGTPHSWPPLLSVLHWLTLLASVSGDATSSAPFNDLTRYTTQGYSYFIMGDDDAVAALDNEYVNKARSHAEEAVEATRALEKEAQELEEKRNKLTSGLSRREALEADKAALTEDVQKFDAVVKTWSAKVSEKEEASVNLRKELEAVNVRDVDRMHREMQLVEQDIANLENEKAALEDKGWEVDAALVKKLEELDGITEQCNQALKRLKPSIDFQYALNAKGSSPAEVLGLSYKTELKPALKAYAEENRRISASKLDESVELQKQLQEKAKMLEEKKNNISSWQNKTDEMVARLNSLDREIENDDSRCTADARQMKNELERKEHLLSTVEKEADEFLKNAEQRFQDAVLKADEETQACANELLQLMDSVADYREFMEAAIAQRKKELNETADYIASLPSKTSSQTSDK</sequence>
<dbReference type="GO" id="GO:0051301">
    <property type="term" value="P:cell division"/>
    <property type="evidence" value="ECO:0007669"/>
    <property type="project" value="UniProtKB-UniRule"/>
</dbReference>
<organism evidence="12 13">
    <name type="scientific">Eragrostis curvula</name>
    <name type="common">weeping love grass</name>
    <dbReference type="NCBI Taxonomy" id="38414"/>
    <lineage>
        <taxon>Eukaryota</taxon>
        <taxon>Viridiplantae</taxon>
        <taxon>Streptophyta</taxon>
        <taxon>Embryophyta</taxon>
        <taxon>Tracheophyta</taxon>
        <taxon>Spermatophyta</taxon>
        <taxon>Magnoliopsida</taxon>
        <taxon>Liliopsida</taxon>
        <taxon>Poales</taxon>
        <taxon>Poaceae</taxon>
        <taxon>PACMAD clade</taxon>
        <taxon>Chloridoideae</taxon>
        <taxon>Eragrostideae</taxon>
        <taxon>Eragrostidinae</taxon>
        <taxon>Eragrostis</taxon>
    </lineage>
</organism>
<proteinExistence type="inferred from homology"/>
<comment type="similarity">
    <text evidence="1 8">Belongs to the NDC80/HEC1 family.</text>
</comment>
<dbReference type="AlphaFoldDB" id="A0A5J9UDE7"/>
<evidence type="ECO:0000256" key="8">
    <source>
        <dbReference type="RuleBase" id="RU368072"/>
    </source>
</evidence>
<keyword evidence="13" id="KW-1185">Reference proteome</keyword>
<comment type="caution">
    <text evidence="12">The sequence shown here is derived from an EMBL/GenBank/DDBJ whole genome shotgun (WGS) entry which is preliminary data.</text>
</comment>
<dbReference type="GO" id="GO:0031262">
    <property type="term" value="C:Ndc80 complex"/>
    <property type="evidence" value="ECO:0007669"/>
    <property type="project" value="UniProtKB-UniRule"/>
</dbReference>
<dbReference type="InterPro" id="IPR038273">
    <property type="entry name" value="Ndc80_sf"/>
</dbReference>
<name>A0A5J9UDE7_9POAL</name>
<dbReference type="Pfam" id="PF03801">
    <property type="entry name" value="Ndc80_HEC"/>
    <property type="match status" value="1"/>
</dbReference>
<keyword evidence="3 8" id="KW-0132">Cell division</keyword>
<dbReference type="GO" id="GO:0051315">
    <property type="term" value="P:attachment of mitotic spindle microtubules to kinetochore"/>
    <property type="evidence" value="ECO:0007669"/>
    <property type="project" value="UniProtKB-UniRule"/>
</dbReference>
<comment type="subcellular location">
    <subcellularLocation>
        <location evidence="8">Chromosome</location>
        <location evidence="8">Centromere</location>
        <location evidence="8">Kinetochore</location>
    </subcellularLocation>
    <subcellularLocation>
        <location evidence="8">Nucleus</location>
    </subcellularLocation>
</comment>
<evidence type="ECO:0000256" key="2">
    <source>
        <dbReference type="ARBA" id="ARBA00022454"/>
    </source>
</evidence>
<dbReference type="Gramene" id="TVU21148">
    <property type="protein sequence ID" value="TVU21148"/>
    <property type="gene ID" value="EJB05_30770"/>
</dbReference>
<feature type="coiled-coil region" evidence="9">
    <location>
        <begin position="215"/>
        <end position="330"/>
    </location>
</feature>
<feature type="domain" description="Kinetochore protein Ndc80 CH" evidence="11">
    <location>
        <begin position="75"/>
        <end position="174"/>
    </location>
</feature>
<feature type="coiled-coil region" evidence="9">
    <location>
        <begin position="407"/>
        <end position="508"/>
    </location>
</feature>
<dbReference type="Proteomes" id="UP000324897">
    <property type="component" value="Unassembled WGS sequence"/>
</dbReference>
<comment type="function">
    <text evidence="8">Acts as a component of the essential kinetochore-associated NDC80 complex, which is required for chromosome segregation and spindle checkpoint activity.</text>
</comment>
<feature type="non-terminal residue" evidence="12">
    <location>
        <position position="1"/>
    </location>
</feature>
<evidence type="ECO:0000256" key="6">
    <source>
        <dbReference type="ARBA" id="ARBA00023306"/>
    </source>
</evidence>
<dbReference type="InterPro" id="IPR055307">
    <property type="entry name" value="NDC80_plants"/>
</dbReference>
<dbReference type="GO" id="GO:0005634">
    <property type="term" value="C:nucleus"/>
    <property type="evidence" value="ECO:0007669"/>
    <property type="project" value="UniProtKB-SubCell"/>
</dbReference>
<dbReference type="EMBL" id="RWGY01000026">
    <property type="protein sequence ID" value="TVU21148.1"/>
    <property type="molecule type" value="Genomic_DNA"/>
</dbReference>
<keyword evidence="7 8" id="KW-0137">Centromere</keyword>
<keyword evidence="6 8" id="KW-0131">Cell cycle</keyword>
<dbReference type="PANTHER" id="PTHR46681:SF1">
    <property type="entry name" value="KINETOCHORE PROTEIN NDC80 HOMOLOG"/>
    <property type="match status" value="1"/>
</dbReference>
<keyword evidence="8" id="KW-0539">Nucleus</keyword>
<feature type="region of interest" description="Disordered" evidence="10">
    <location>
        <begin position="1"/>
        <end position="25"/>
    </location>
</feature>
<dbReference type="OrthoDB" id="7459479at2759"/>
<evidence type="ECO:0000256" key="4">
    <source>
        <dbReference type="ARBA" id="ARBA00022776"/>
    </source>
</evidence>
<evidence type="ECO:0000256" key="5">
    <source>
        <dbReference type="ARBA" id="ARBA00023054"/>
    </source>
</evidence>
<evidence type="ECO:0000256" key="1">
    <source>
        <dbReference type="ARBA" id="ARBA00007050"/>
    </source>
</evidence>
<feature type="compositionally biased region" description="Low complexity" evidence="10">
    <location>
        <begin position="15"/>
        <end position="25"/>
    </location>
</feature>
<keyword evidence="8" id="KW-0995">Kinetochore</keyword>
<evidence type="ECO:0000259" key="11">
    <source>
        <dbReference type="Pfam" id="PF03801"/>
    </source>
</evidence>
<evidence type="ECO:0000256" key="3">
    <source>
        <dbReference type="ARBA" id="ARBA00022618"/>
    </source>
</evidence>
<dbReference type="Gene3D" id="1.10.418.30">
    <property type="entry name" value="Ncd80 complex, Ncd80 subunit"/>
    <property type="match status" value="1"/>
</dbReference>